<reference evidence="3" key="1">
    <citation type="submission" date="2020-05" db="EMBL/GenBank/DDBJ databases">
        <authorList>
            <person name="Chiriac C."/>
            <person name="Salcher M."/>
            <person name="Ghai R."/>
            <person name="Kavagutti S V."/>
        </authorList>
    </citation>
    <scope>NUCLEOTIDE SEQUENCE</scope>
</reference>
<evidence type="ECO:0000313" key="4">
    <source>
        <dbReference type="EMBL" id="CAB4577926.1"/>
    </source>
</evidence>
<dbReference type="InterPro" id="IPR042287">
    <property type="entry name" value="FhaA_N_sf"/>
</dbReference>
<dbReference type="EMBL" id="CAEZTR010000048">
    <property type="protein sequence ID" value="CAB4577926.1"/>
    <property type="molecule type" value="Genomic_DNA"/>
</dbReference>
<proteinExistence type="predicted"/>
<dbReference type="SUPFAM" id="SSF49879">
    <property type="entry name" value="SMAD/FHA domain"/>
    <property type="match status" value="1"/>
</dbReference>
<dbReference type="AlphaFoldDB" id="A0A6J6D3D4"/>
<feature type="domain" description="FHA" evidence="1">
    <location>
        <begin position="187"/>
        <end position="236"/>
    </location>
</feature>
<evidence type="ECO:0000313" key="2">
    <source>
        <dbReference type="EMBL" id="CAB4550908.1"/>
    </source>
</evidence>
<sequence>MLTLLPILGPHESDVEAKSACLTRESPGIGEQSSGSNLSNVGLKGFERRLEHAVEGVFSRVFKSGVRPIEIGRKLTREMDDHRTVDVRGRTVAPNSFTIAISPDDHDAFVDIADSLARELCDAAREHARDEAYTFLGPVEVELVVDDNQRTGTFSIESRFREGQGGAGAGSLVLPTGERFVLREQMVSIGRLPECEVTLVDPNVSRRHAEIHPRGMGFVLVDLGSTNGSTVNGVPVHERELRDGDELGFGSIRLTFQAS</sequence>
<evidence type="ECO:0000259" key="1">
    <source>
        <dbReference type="PROSITE" id="PS50006"/>
    </source>
</evidence>
<dbReference type="EMBL" id="CAEZVV010000034">
    <property type="protein sequence ID" value="CAB4642079.1"/>
    <property type="molecule type" value="Genomic_DNA"/>
</dbReference>
<dbReference type="EMBL" id="CAEZTG010000018">
    <property type="protein sequence ID" value="CAB4557805.1"/>
    <property type="molecule type" value="Genomic_DNA"/>
</dbReference>
<dbReference type="Gene3D" id="2.60.200.20">
    <property type="match status" value="1"/>
</dbReference>
<accession>A0A6J6D3D4</accession>
<dbReference type="SMART" id="SM00240">
    <property type="entry name" value="FHA"/>
    <property type="match status" value="1"/>
</dbReference>
<dbReference type="EMBL" id="CAEZSU010000079">
    <property type="protein sequence ID" value="CAB4550908.1"/>
    <property type="molecule type" value="Genomic_DNA"/>
</dbReference>
<protein>
    <submittedName>
        <fullName evidence="3">Unannotated protein</fullName>
    </submittedName>
</protein>
<dbReference type="CDD" id="cd00060">
    <property type="entry name" value="FHA"/>
    <property type="match status" value="1"/>
</dbReference>
<dbReference type="InterPro" id="IPR050923">
    <property type="entry name" value="Cell_Proc_Reg/RNA_Proc"/>
</dbReference>
<dbReference type="InterPro" id="IPR022128">
    <property type="entry name" value="FhaA_N"/>
</dbReference>
<name>A0A6J6D3D4_9ZZZZ</name>
<dbReference type="InterPro" id="IPR008984">
    <property type="entry name" value="SMAD_FHA_dom_sf"/>
</dbReference>
<dbReference type="Gene3D" id="3.30.2320.60">
    <property type="entry name" value="FhaA, phosphopeptide-binding domain (DUF3662)"/>
    <property type="match status" value="1"/>
</dbReference>
<dbReference type="InterPro" id="IPR000253">
    <property type="entry name" value="FHA_dom"/>
</dbReference>
<gene>
    <name evidence="2" type="ORF">UFOPK1495_00861</name>
    <name evidence="3" type="ORF">UFOPK1603_00321</name>
    <name evidence="4" type="ORF">UFOPK1711_00947</name>
    <name evidence="5" type="ORF">UFOPK2143_00747</name>
</gene>
<evidence type="ECO:0000313" key="3">
    <source>
        <dbReference type="EMBL" id="CAB4557805.1"/>
    </source>
</evidence>
<evidence type="ECO:0000313" key="5">
    <source>
        <dbReference type="EMBL" id="CAB4642079.1"/>
    </source>
</evidence>
<dbReference type="PANTHER" id="PTHR23308">
    <property type="entry name" value="NUCLEAR INHIBITOR OF PROTEIN PHOSPHATASE-1"/>
    <property type="match status" value="1"/>
</dbReference>
<dbReference type="Pfam" id="PF00498">
    <property type="entry name" value="FHA"/>
    <property type="match status" value="1"/>
</dbReference>
<dbReference type="Pfam" id="PF12401">
    <property type="entry name" value="FhaA_N"/>
    <property type="match status" value="1"/>
</dbReference>
<organism evidence="3">
    <name type="scientific">freshwater metagenome</name>
    <dbReference type="NCBI Taxonomy" id="449393"/>
    <lineage>
        <taxon>unclassified sequences</taxon>
        <taxon>metagenomes</taxon>
        <taxon>ecological metagenomes</taxon>
    </lineage>
</organism>
<dbReference type="PROSITE" id="PS50006">
    <property type="entry name" value="FHA_DOMAIN"/>
    <property type="match status" value="1"/>
</dbReference>